<dbReference type="SUPFAM" id="SSF55681">
    <property type="entry name" value="Class II aaRS and biotin synthetases"/>
    <property type="match status" value="1"/>
</dbReference>
<keyword evidence="6 11" id="KW-0547">Nucleotide-binding</keyword>
<keyword evidence="8 11" id="KW-0648">Protein biosynthesis</keyword>
<evidence type="ECO:0000313" key="14">
    <source>
        <dbReference type="EMBL" id="TQE99045.1"/>
    </source>
</evidence>
<dbReference type="GO" id="GO:0005737">
    <property type="term" value="C:cytoplasm"/>
    <property type="evidence" value="ECO:0007669"/>
    <property type="project" value="UniProtKB-SubCell"/>
</dbReference>
<comment type="catalytic activity">
    <reaction evidence="10 11">
        <text>tRNA(His) + L-histidine + ATP = L-histidyl-tRNA(His) + AMP + diphosphate + H(+)</text>
        <dbReference type="Rhea" id="RHEA:17313"/>
        <dbReference type="Rhea" id="RHEA-COMP:9665"/>
        <dbReference type="Rhea" id="RHEA-COMP:9689"/>
        <dbReference type="ChEBI" id="CHEBI:15378"/>
        <dbReference type="ChEBI" id="CHEBI:30616"/>
        <dbReference type="ChEBI" id="CHEBI:33019"/>
        <dbReference type="ChEBI" id="CHEBI:57595"/>
        <dbReference type="ChEBI" id="CHEBI:78442"/>
        <dbReference type="ChEBI" id="CHEBI:78527"/>
        <dbReference type="ChEBI" id="CHEBI:456215"/>
        <dbReference type="EC" id="6.1.1.21"/>
    </reaction>
</comment>
<name>A0A540VQK9_9GAMM</name>
<comment type="subcellular location">
    <subcellularLocation>
        <location evidence="1 11">Cytoplasm</location>
    </subcellularLocation>
</comment>
<keyword evidence="7 11" id="KW-0067">ATP-binding</keyword>
<feature type="binding site" evidence="12">
    <location>
        <position position="113"/>
    </location>
    <ligand>
        <name>L-histidine</name>
        <dbReference type="ChEBI" id="CHEBI:57595"/>
    </ligand>
</feature>
<dbReference type="InterPro" id="IPR041715">
    <property type="entry name" value="HisRS-like_core"/>
</dbReference>
<dbReference type="HAMAP" id="MF_00127">
    <property type="entry name" value="His_tRNA_synth"/>
    <property type="match status" value="1"/>
</dbReference>
<proteinExistence type="inferred from homology"/>
<reference evidence="14 15" key="1">
    <citation type="submission" date="2019-06" db="EMBL/GenBank/DDBJ databases">
        <title>Metagenome assembled Genome of Spiribacter salinus SL48-SHIP from the microbial mat of Salt Lake 48 (Novosibirsk region, Russia).</title>
        <authorList>
            <person name="Shipova A."/>
            <person name="Rozanov A.S."/>
            <person name="Bryanskaya A.V."/>
            <person name="Peltek S.E."/>
        </authorList>
    </citation>
    <scope>NUCLEOTIDE SEQUENCE [LARGE SCALE GENOMIC DNA]</scope>
    <source>
        <strain evidence="14">SL48-SHIP-2</strain>
    </source>
</reference>
<comment type="similarity">
    <text evidence="2 11">Belongs to the class-II aminoacyl-tRNA synthetase family.</text>
</comment>
<evidence type="ECO:0000256" key="4">
    <source>
        <dbReference type="ARBA" id="ARBA00022490"/>
    </source>
</evidence>
<accession>A0A540VQK9</accession>
<dbReference type="NCBIfam" id="TIGR00442">
    <property type="entry name" value="hisS"/>
    <property type="match status" value="1"/>
</dbReference>
<evidence type="ECO:0000256" key="5">
    <source>
        <dbReference type="ARBA" id="ARBA00022598"/>
    </source>
</evidence>
<evidence type="ECO:0000256" key="8">
    <source>
        <dbReference type="ARBA" id="ARBA00022917"/>
    </source>
</evidence>
<evidence type="ECO:0000256" key="7">
    <source>
        <dbReference type="ARBA" id="ARBA00022840"/>
    </source>
</evidence>
<evidence type="ECO:0000256" key="1">
    <source>
        <dbReference type="ARBA" id="ARBA00004496"/>
    </source>
</evidence>
<feature type="binding site" evidence="12">
    <location>
        <begin position="83"/>
        <end position="85"/>
    </location>
    <ligand>
        <name>L-histidine</name>
        <dbReference type="ChEBI" id="CHEBI:57595"/>
    </ligand>
</feature>
<dbReference type="EMBL" id="VIFK01000098">
    <property type="protein sequence ID" value="TQE99045.1"/>
    <property type="molecule type" value="Genomic_DNA"/>
</dbReference>
<dbReference type="EC" id="6.1.1.21" evidence="11"/>
<dbReference type="Gene3D" id="3.30.930.10">
    <property type="entry name" value="Bira Bifunctional Protein, Domain 2"/>
    <property type="match status" value="1"/>
</dbReference>
<protein>
    <recommendedName>
        <fullName evidence="11">Histidine--tRNA ligase</fullName>
        <ecNumber evidence="11">6.1.1.21</ecNumber>
    </recommendedName>
    <alternativeName>
        <fullName evidence="11">Histidyl-tRNA synthetase</fullName>
        <shortName evidence="11">HisRS</shortName>
    </alternativeName>
</protein>
<evidence type="ECO:0000256" key="9">
    <source>
        <dbReference type="ARBA" id="ARBA00023146"/>
    </source>
</evidence>
<dbReference type="Proteomes" id="UP000315400">
    <property type="component" value="Unassembled WGS sequence"/>
</dbReference>
<dbReference type="CDD" id="cd00773">
    <property type="entry name" value="HisRS-like_core"/>
    <property type="match status" value="1"/>
</dbReference>
<dbReference type="GO" id="GO:0006427">
    <property type="term" value="P:histidyl-tRNA aminoacylation"/>
    <property type="evidence" value="ECO:0007669"/>
    <property type="project" value="UniProtKB-UniRule"/>
</dbReference>
<dbReference type="InterPro" id="IPR004516">
    <property type="entry name" value="HisRS/HisZ"/>
</dbReference>
<evidence type="ECO:0000256" key="11">
    <source>
        <dbReference type="HAMAP-Rule" id="MF_00127"/>
    </source>
</evidence>
<keyword evidence="4 11" id="KW-0963">Cytoplasm</keyword>
<dbReference type="Pfam" id="PF03129">
    <property type="entry name" value="HGTP_anticodon"/>
    <property type="match status" value="1"/>
</dbReference>
<dbReference type="PANTHER" id="PTHR43707">
    <property type="entry name" value="HISTIDYL-TRNA SYNTHETASE"/>
    <property type="match status" value="1"/>
</dbReference>
<keyword evidence="5 11" id="KW-0436">Ligase</keyword>
<evidence type="ECO:0000256" key="2">
    <source>
        <dbReference type="ARBA" id="ARBA00008226"/>
    </source>
</evidence>
<dbReference type="PROSITE" id="PS50862">
    <property type="entry name" value="AA_TRNA_LIGASE_II"/>
    <property type="match status" value="1"/>
</dbReference>
<dbReference type="InterPro" id="IPR006195">
    <property type="entry name" value="aa-tRNA-synth_II"/>
</dbReference>
<gene>
    <name evidence="11 14" type="primary">hisS</name>
    <name evidence="14" type="ORF">FKY71_10610</name>
</gene>
<organism evidence="14 15">
    <name type="scientific">Spiribacter salinus</name>
    <dbReference type="NCBI Taxonomy" id="1335746"/>
    <lineage>
        <taxon>Bacteria</taxon>
        <taxon>Pseudomonadati</taxon>
        <taxon>Pseudomonadota</taxon>
        <taxon>Gammaproteobacteria</taxon>
        <taxon>Chromatiales</taxon>
        <taxon>Ectothiorhodospiraceae</taxon>
        <taxon>Spiribacter</taxon>
    </lineage>
</organism>
<dbReference type="SUPFAM" id="SSF52954">
    <property type="entry name" value="Class II aaRS ABD-related"/>
    <property type="match status" value="1"/>
</dbReference>
<comment type="subunit">
    <text evidence="3 11">Homodimer.</text>
</comment>
<keyword evidence="9 11" id="KW-0030">Aminoacyl-tRNA synthetase</keyword>
<dbReference type="FunFam" id="3.30.930.10:FF:000005">
    <property type="entry name" value="Histidine--tRNA ligase"/>
    <property type="match status" value="1"/>
</dbReference>
<feature type="domain" description="Aminoacyl-transfer RNA synthetases class-II family profile" evidence="13">
    <location>
        <begin position="22"/>
        <end position="327"/>
    </location>
</feature>
<dbReference type="InterPro" id="IPR004154">
    <property type="entry name" value="Anticodon-bd"/>
</dbReference>
<evidence type="ECO:0000256" key="3">
    <source>
        <dbReference type="ARBA" id="ARBA00011738"/>
    </source>
</evidence>
<dbReference type="GO" id="GO:0005524">
    <property type="term" value="F:ATP binding"/>
    <property type="evidence" value="ECO:0007669"/>
    <property type="project" value="UniProtKB-UniRule"/>
</dbReference>
<comment type="caution">
    <text evidence="14">The sequence shown here is derived from an EMBL/GenBank/DDBJ whole genome shotgun (WGS) entry which is preliminary data.</text>
</comment>
<sequence length="424" mass="46393">MSQSIQNIRGFGDVLPEEAPGWQFVESVFRRELTRYGYDEIRLPIVEKTELFARSIGEVTDIVEKEMYTFTDRNGDSLTLRPEGTAGCVRAAIQRGLLHNARPRLWYAGPMFRHERPQKGRYRQFHQVGAEAFGLEGPDLDAEMILLSGRILTGLGLSNLRLELNNLGTSAARATYRDALVTHLQSQASRLDADAQRRLESNPLRVLDSKNPAMREVIEAAPDLLDYLDEGSKAHFEALRAVLDAAGQPYTINSRLVRGLDYYGGTVFEWVSDELGAQGTVLAGGRYDTLVEMIGGKPTPAIGFAAGIERLVALVEAAASAPMAAAPHAYMVVEDPEDIQQAIALAERLRNGLPALRLQVHMGGGSLKSQLRRADRSGAAFAIIRGSDEIAAGEASIKDLRGDAAQRRVRIDALEDTLSPLCAQ</sequence>
<dbReference type="Gene3D" id="3.40.50.800">
    <property type="entry name" value="Anticodon-binding domain"/>
    <property type="match status" value="1"/>
</dbReference>
<evidence type="ECO:0000259" key="13">
    <source>
        <dbReference type="PROSITE" id="PS50862"/>
    </source>
</evidence>
<dbReference type="PANTHER" id="PTHR43707:SF1">
    <property type="entry name" value="HISTIDINE--TRNA LIGASE, MITOCHONDRIAL-RELATED"/>
    <property type="match status" value="1"/>
</dbReference>
<dbReference type="InterPro" id="IPR036621">
    <property type="entry name" value="Anticodon-bd_dom_sf"/>
</dbReference>
<feature type="binding site" evidence="12">
    <location>
        <position position="131"/>
    </location>
    <ligand>
        <name>L-histidine</name>
        <dbReference type="ChEBI" id="CHEBI:57595"/>
    </ligand>
</feature>
<feature type="binding site" evidence="12">
    <location>
        <position position="127"/>
    </location>
    <ligand>
        <name>L-histidine</name>
        <dbReference type="ChEBI" id="CHEBI:57595"/>
    </ligand>
</feature>
<evidence type="ECO:0000313" key="15">
    <source>
        <dbReference type="Proteomes" id="UP000315400"/>
    </source>
</evidence>
<evidence type="ECO:0000256" key="6">
    <source>
        <dbReference type="ARBA" id="ARBA00022741"/>
    </source>
</evidence>
<dbReference type="InterPro" id="IPR045864">
    <property type="entry name" value="aa-tRNA-synth_II/BPL/LPL"/>
</dbReference>
<dbReference type="InterPro" id="IPR015807">
    <property type="entry name" value="His-tRNA-ligase"/>
</dbReference>
<dbReference type="PIRSF" id="PIRSF001549">
    <property type="entry name" value="His-tRNA_synth"/>
    <property type="match status" value="1"/>
</dbReference>
<dbReference type="AlphaFoldDB" id="A0A540VQK9"/>
<dbReference type="STRING" id="1260251.SPISAL_02995"/>
<evidence type="ECO:0000256" key="12">
    <source>
        <dbReference type="PIRSR" id="PIRSR001549-1"/>
    </source>
</evidence>
<feature type="binding site" evidence="12">
    <location>
        <position position="258"/>
    </location>
    <ligand>
        <name>L-histidine</name>
        <dbReference type="ChEBI" id="CHEBI:57595"/>
    </ligand>
</feature>
<evidence type="ECO:0000256" key="10">
    <source>
        <dbReference type="ARBA" id="ARBA00047639"/>
    </source>
</evidence>
<feature type="binding site" evidence="12">
    <location>
        <begin position="262"/>
        <end position="263"/>
    </location>
    <ligand>
        <name>L-histidine</name>
        <dbReference type="ChEBI" id="CHEBI:57595"/>
    </ligand>
</feature>
<dbReference type="GO" id="GO:0004821">
    <property type="term" value="F:histidine-tRNA ligase activity"/>
    <property type="evidence" value="ECO:0007669"/>
    <property type="project" value="UniProtKB-UniRule"/>
</dbReference>
<dbReference type="Pfam" id="PF13393">
    <property type="entry name" value="tRNA-synt_His"/>
    <property type="match status" value="1"/>
</dbReference>